<comment type="caution">
    <text evidence="1">The sequence shown here is derived from an EMBL/GenBank/DDBJ whole genome shotgun (WGS) entry which is preliminary data.</text>
</comment>
<proteinExistence type="predicted"/>
<name>A0A8H4TSU1_9HYPO</name>
<gene>
    <name evidence="1" type="ORF">FSARC_8677</name>
</gene>
<protein>
    <submittedName>
        <fullName evidence="1">Uncharacterized protein</fullName>
    </submittedName>
</protein>
<dbReference type="EMBL" id="JABEXW010000481">
    <property type="protein sequence ID" value="KAF4963309.1"/>
    <property type="molecule type" value="Genomic_DNA"/>
</dbReference>
<organism evidence="1 2">
    <name type="scientific">Fusarium sarcochroum</name>
    <dbReference type="NCBI Taxonomy" id="1208366"/>
    <lineage>
        <taxon>Eukaryota</taxon>
        <taxon>Fungi</taxon>
        <taxon>Dikarya</taxon>
        <taxon>Ascomycota</taxon>
        <taxon>Pezizomycotina</taxon>
        <taxon>Sordariomycetes</taxon>
        <taxon>Hypocreomycetidae</taxon>
        <taxon>Hypocreales</taxon>
        <taxon>Nectriaceae</taxon>
        <taxon>Fusarium</taxon>
        <taxon>Fusarium lateritium species complex</taxon>
    </lineage>
</organism>
<dbReference type="OrthoDB" id="5350472at2759"/>
<sequence>MLLTCQKTAMVGERDFIDEEAPNMKRAIGSQVPYGNCAETYPFAARFMGNSKQDNTSMAGVALKRDFLGAGEYPEYDEYDKGQIWSFLMGPCENCKILIARAGETESNFYAALDNRVAPRRSAKSLPESELLLAKN</sequence>
<evidence type="ECO:0000313" key="1">
    <source>
        <dbReference type="EMBL" id="KAF4963309.1"/>
    </source>
</evidence>
<dbReference type="AlphaFoldDB" id="A0A8H4TSU1"/>
<reference evidence="1" key="2">
    <citation type="submission" date="2020-05" db="EMBL/GenBank/DDBJ databases">
        <authorList>
            <person name="Kim H.-S."/>
            <person name="Proctor R.H."/>
            <person name="Brown D.W."/>
        </authorList>
    </citation>
    <scope>NUCLEOTIDE SEQUENCE</scope>
    <source>
        <strain evidence="1">NRRL 20472</strain>
    </source>
</reference>
<reference evidence="1" key="1">
    <citation type="journal article" date="2020" name="BMC Genomics">
        <title>Correction to: Identification and distribution of gene clusters required for synthesis of sphingolipid metabolism inhibitors in diverse species of the filamentous fungus Fusarium.</title>
        <authorList>
            <person name="Kim H.S."/>
            <person name="Lohmar J.M."/>
            <person name="Busman M."/>
            <person name="Brown D.W."/>
            <person name="Naumann T.A."/>
            <person name="Divon H.H."/>
            <person name="Lysoe E."/>
            <person name="Uhlig S."/>
            <person name="Proctor R.H."/>
        </authorList>
    </citation>
    <scope>NUCLEOTIDE SEQUENCE</scope>
    <source>
        <strain evidence="1">NRRL 20472</strain>
    </source>
</reference>
<accession>A0A8H4TSU1</accession>
<dbReference type="Proteomes" id="UP000622797">
    <property type="component" value="Unassembled WGS sequence"/>
</dbReference>
<evidence type="ECO:0000313" key="2">
    <source>
        <dbReference type="Proteomes" id="UP000622797"/>
    </source>
</evidence>
<keyword evidence="2" id="KW-1185">Reference proteome</keyword>